<sequence length="212" mass="22665">MNKTFDVVPTAAAWTKGWTLTRDKASPVRQPYGYKIDLGAPERLERHVMVDYDANILQALTDSLHTPGTWLKVCAHPEQVSPLLHGSWQVQATEYLMAVALDNAAAAAPDGYRLSLSTSGAVTDAELRATDGELAARGRVAHSDGVATFDQIITEPAHQRKGLGRVIMATLANTSIAHKANVGVLVATEQGRALYQAIGWTLVSPITAAVIA</sequence>
<comment type="caution">
    <text evidence="2">The sequence shown here is derived from an EMBL/GenBank/DDBJ whole genome shotgun (WGS) entry which is preliminary data.</text>
</comment>
<dbReference type="EMBL" id="WHUG01000011">
    <property type="protein sequence ID" value="MQA41157.1"/>
    <property type="molecule type" value="Genomic_DNA"/>
</dbReference>
<accession>A0A6A7N8V3</accession>
<dbReference type="InterPro" id="IPR000182">
    <property type="entry name" value="GNAT_dom"/>
</dbReference>
<feature type="domain" description="N-acetyltransferase" evidence="1">
    <location>
        <begin position="130"/>
        <end position="199"/>
    </location>
</feature>
<dbReference type="Pfam" id="PF00583">
    <property type="entry name" value="Acetyltransf_1"/>
    <property type="match status" value="1"/>
</dbReference>
<dbReference type="RefSeq" id="WP_152840432.1">
    <property type="nucleotide sequence ID" value="NZ_WHUG01000011.1"/>
</dbReference>
<keyword evidence="2" id="KW-0808">Transferase</keyword>
<evidence type="ECO:0000259" key="1">
    <source>
        <dbReference type="Pfam" id="PF00583"/>
    </source>
</evidence>
<dbReference type="GO" id="GO:0016747">
    <property type="term" value="F:acyltransferase activity, transferring groups other than amino-acyl groups"/>
    <property type="evidence" value="ECO:0007669"/>
    <property type="project" value="InterPro"/>
</dbReference>
<protein>
    <submittedName>
        <fullName evidence="2">GNAT family N-acetyltransferase</fullName>
    </submittedName>
</protein>
<proteinExistence type="predicted"/>
<dbReference type="Proteomes" id="UP000440498">
    <property type="component" value="Unassembled WGS sequence"/>
</dbReference>
<dbReference type="InterPro" id="IPR016181">
    <property type="entry name" value="Acyl_CoA_acyltransferase"/>
</dbReference>
<keyword evidence="3" id="KW-1185">Reference proteome</keyword>
<evidence type="ECO:0000313" key="3">
    <source>
        <dbReference type="Proteomes" id="UP000440498"/>
    </source>
</evidence>
<dbReference type="Gene3D" id="3.40.630.30">
    <property type="match status" value="1"/>
</dbReference>
<organism evidence="2 3">
    <name type="scientific">Rugamonas aquatica</name>
    <dbReference type="NCBI Taxonomy" id="2743357"/>
    <lineage>
        <taxon>Bacteria</taxon>
        <taxon>Pseudomonadati</taxon>
        <taxon>Pseudomonadota</taxon>
        <taxon>Betaproteobacteria</taxon>
        <taxon>Burkholderiales</taxon>
        <taxon>Oxalobacteraceae</taxon>
        <taxon>Telluria group</taxon>
        <taxon>Rugamonas</taxon>
    </lineage>
</organism>
<reference evidence="2 3" key="1">
    <citation type="submission" date="2019-10" db="EMBL/GenBank/DDBJ databases">
        <title>Two novel species isolated from a subtropical stream in China.</title>
        <authorList>
            <person name="Lu H."/>
        </authorList>
    </citation>
    <scope>NUCLEOTIDE SEQUENCE [LARGE SCALE GENOMIC DNA]</scope>
    <source>
        <strain evidence="2 3">FT29W</strain>
    </source>
</reference>
<name>A0A6A7N8V3_9BURK</name>
<gene>
    <name evidence="2" type="ORF">GEV02_23725</name>
</gene>
<dbReference type="AlphaFoldDB" id="A0A6A7N8V3"/>
<dbReference type="SUPFAM" id="SSF55729">
    <property type="entry name" value="Acyl-CoA N-acyltransferases (Nat)"/>
    <property type="match status" value="1"/>
</dbReference>
<evidence type="ECO:0000313" key="2">
    <source>
        <dbReference type="EMBL" id="MQA41157.1"/>
    </source>
</evidence>